<feature type="transmembrane region" description="Helical" evidence="1">
    <location>
        <begin position="238"/>
        <end position="262"/>
    </location>
</feature>
<keyword evidence="1" id="KW-0472">Membrane</keyword>
<evidence type="ECO:0000313" key="2">
    <source>
        <dbReference type="EMBL" id="KAJ8563371.1"/>
    </source>
</evidence>
<feature type="transmembrane region" description="Helical" evidence="1">
    <location>
        <begin position="462"/>
        <end position="480"/>
    </location>
</feature>
<feature type="transmembrane region" description="Helical" evidence="1">
    <location>
        <begin position="269"/>
        <end position="288"/>
    </location>
</feature>
<dbReference type="Proteomes" id="UP001152561">
    <property type="component" value="Unassembled WGS sequence"/>
</dbReference>
<dbReference type="AlphaFoldDB" id="A0A9Q1MME2"/>
<feature type="transmembrane region" description="Helical" evidence="1">
    <location>
        <begin position="129"/>
        <end position="152"/>
    </location>
</feature>
<keyword evidence="1" id="KW-0812">Transmembrane</keyword>
<keyword evidence="1" id="KW-1133">Transmembrane helix</keyword>
<reference evidence="3" key="1">
    <citation type="journal article" date="2023" name="Proc. Natl. Acad. Sci. U.S.A.">
        <title>Genomic and structural basis for evolution of tropane alkaloid biosynthesis.</title>
        <authorList>
            <person name="Wanga Y.-J."/>
            <person name="Taina T."/>
            <person name="Yua J.-Y."/>
            <person name="Lia J."/>
            <person name="Xua B."/>
            <person name="Chenc J."/>
            <person name="D'Auriad J.C."/>
            <person name="Huanga J.-P."/>
            <person name="Huanga S.-X."/>
        </authorList>
    </citation>
    <scope>NUCLEOTIDE SEQUENCE [LARGE SCALE GENOMIC DNA]</scope>
    <source>
        <strain evidence="3">cv. KIB-2019</strain>
    </source>
</reference>
<sequence>MWLMHRRKVAISLLLVAVLVIFNFTNLKGLSAGPKRRLVELDYASEAKHSDDTVRIDPLDNLKKYRGGFDITNKHYWRSTSFTGVYGYAIAVLWLLCGLGYGLFLLNSTCCCKRKNRGFKKRSTCFKHCYLWLTLSAIFLTILAITATGLVLGGNAKLRSRADTIVDIIIDTADEASETIHTTTGALREMSTDLQHTDIGDEAANFLIPTSNSLERQAADIRREASKNRRLIEKGLEILYIVTTLVISLNLVAVIALTGFGILKFRRTFLCWIFTILCWLLFGIYFSIDNFAGDTCTALESFQINPYNNSLSSILPCDELLSAESILYDVSEGIRQVVNQVNRELSTHYGNVAQICNPFSGAPDYNYEPDQNCPSSAIRIGDLPRIIKMLTCTDTNCRGGVLMISRRDFNNIEAYTTALKRILDVYPGMESLAECNTVYHSFSDILDEHCKPLKKNAHMTRGGFIFLSIVMVALVLIWTFEAHHEQNYHHYLDRSIKRHSAAVNMLELGTVKEANVDTKS</sequence>
<dbReference type="PANTHER" id="PTHR31414:SF20">
    <property type="entry name" value="MPN DOMAIN-CONTAINING PROTEIN"/>
    <property type="match status" value="1"/>
</dbReference>
<dbReference type="PANTHER" id="PTHR31414">
    <property type="entry name" value="TRANSMEMBRANE PROTEIN DDB_G0292058"/>
    <property type="match status" value="1"/>
</dbReference>
<proteinExistence type="predicted"/>
<dbReference type="EMBL" id="JAJAGQ010000005">
    <property type="protein sequence ID" value="KAJ8563371.1"/>
    <property type="molecule type" value="Genomic_DNA"/>
</dbReference>
<gene>
    <name evidence="2" type="ORF">K7X08_031823</name>
</gene>
<dbReference type="OrthoDB" id="1922814at2759"/>
<dbReference type="InterPro" id="IPR040283">
    <property type="entry name" value="DDB_G0292058-like"/>
</dbReference>
<protein>
    <submittedName>
        <fullName evidence="2">Uncharacterized protein</fullName>
    </submittedName>
</protein>
<dbReference type="GO" id="GO:0016020">
    <property type="term" value="C:membrane"/>
    <property type="evidence" value="ECO:0007669"/>
    <property type="project" value="TreeGrafter"/>
</dbReference>
<evidence type="ECO:0000256" key="1">
    <source>
        <dbReference type="SAM" id="Phobius"/>
    </source>
</evidence>
<accession>A0A9Q1MME2</accession>
<organism evidence="2 3">
    <name type="scientific">Anisodus acutangulus</name>
    <dbReference type="NCBI Taxonomy" id="402998"/>
    <lineage>
        <taxon>Eukaryota</taxon>
        <taxon>Viridiplantae</taxon>
        <taxon>Streptophyta</taxon>
        <taxon>Embryophyta</taxon>
        <taxon>Tracheophyta</taxon>
        <taxon>Spermatophyta</taxon>
        <taxon>Magnoliopsida</taxon>
        <taxon>eudicotyledons</taxon>
        <taxon>Gunneridae</taxon>
        <taxon>Pentapetalae</taxon>
        <taxon>asterids</taxon>
        <taxon>lamiids</taxon>
        <taxon>Solanales</taxon>
        <taxon>Solanaceae</taxon>
        <taxon>Solanoideae</taxon>
        <taxon>Hyoscyameae</taxon>
        <taxon>Anisodus</taxon>
    </lineage>
</organism>
<feature type="transmembrane region" description="Helical" evidence="1">
    <location>
        <begin position="85"/>
        <end position="108"/>
    </location>
</feature>
<name>A0A9Q1MME2_9SOLA</name>
<evidence type="ECO:0000313" key="3">
    <source>
        <dbReference type="Proteomes" id="UP001152561"/>
    </source>
</evidence>
<keyword evidence="3" id="KW-1185">Reference proteome</keyword>
<comment type="caution">
    <text evidence="2">The sequence shown here is derived from an EMBL/GenBank/DDBJ whole genome shotgun (WGS) entry which is preliminary data.</text>
</comment>